<keyword evidence="3" id="KW-1185">Reference proteome</keyword>
<reference evidence="2" key="1">
    <citation type="journal article" date="2017" name="Mycologia">
        <title>Fusarium algeriense, sp. nov., a novel toxigenic crown rot pathogen of durum wheat from Algeria is nested in the Fusarium burgessii species complex.</title>
        <authorList>
            <person name="Laraba I."/>
            <person name="Keddad A."/>
            <person name="Boureghda H."/>
            <person name="Abdallah N."/>
            <person name="Vaughan M.M."/>
            <person name="Proctor R.H."/>
            <person name="Busman M."/>
            <person name="O'Donnell K."/>
        </authorList>
    </citation>
    <scope>NUCLEOTIDE SEQUENCE</scope>
    <source>
        <strain evidence="2">NRRL 25174</strain>
    </source>
</reference>
<evidence type="ECO:0000313" key="3">
    <source>
        <dbReference type="Proteomes" id="UP000730481"/>
    </source>
</evidence>
<feature type="region of interest" description="Disordered" evidence="1">
    <location>
        <begin position="34"/>
        <end position="120"/>
    </location>
</feature>
<protein>
    <submittedName>
        <fullName evidence="2">Uncharacterized protein</fullName>
    </submittedName>
</protein>
<evidence type="ECO:0000256" key="1">
    <source>
        <dbReference type="SAM" id="MobiDB-lite"/>
    </source>
</evidence>
<name>A0A9P5DS22_9HYPO</name>
<evidence type="ECO:0000313" key="2">
    <source>
        <dbReference type="EMBL" id="KAF4333280.1"/>
    </source>
</evidence>
<feature type="compositionally biased region" description="Basic and acidic residues" evidence="1">
    <location>
        <begin position="34"/>
        <end position="55"/>
    </location>
</feature>
<proteinExistence type="predicted"/>
<gene>
    <name evidence="2" type="ORF">FBEOM_12909</name>
</gene>
<comment type="caution">
    <text evidence="2">The sequence shown here is derived from an EMBL/GenBank/DDBJ whole genome shotgun (WGS) entry which is preliminary data.</text>
</comment>
<feature type="region of interest" description="Disordered" evidence="1">
    <location>
        <begin position="133"/>
        <end position="158"/>
    </location>
</feature>
<dbReference type="AlphaFoldDB" id="A0A9P5DS22"/>
<accession>A0A9P5DS22</accession>
<sequence>MSAYPKLPQPFRDLGLNTLEELRAFTKLKFDKENKEHREKWDEIERKEREREAHGKSGGTWAVPACKAKKRSPAYAEPDTATKRSRTSQNEGDSVEEADHRYRSVTPTSNDDGPGDIDDLGKFIEKDYAYDDLASWIEPSNDERDEIRKEKKRKEKEK</sequence>
<dbReference type="EMBL" id="PVQB02000875">
    <property type="protein sequence ID" value="KAF4333280.1"/>
    <property type="molecule type" value="Genomic_DNA"/>
</dbReference>
<organism evidence="2 3">
    <name type="scientific">Fusarium beomiforme</name>
    <dbReference type="NCBI Taxonomy" id="44412"/>
    <lineage>
        <taxon>Eukaryota</taxon>
        <taxon>Fungi</taxon>
        <taxon>Dikarya</taxon>
        <taxon>Ascomycota</taxon>
        <taxon>Pezizomycotina</taxon>
        <taxon>Sordariomycetes</taxon>
        <taxon>Hypocreomycetidae</taxon>
        <taxon>Hypocreales</taxon>
        <taxon>Nectriaceae</taxon>
        <taxon>Fusarium</taxon>
        <taxon>Fusarium burgessii species complex</taxon>
    </lineage>
</organism>
<dbReference type="Proteomes" id="UP000730481">
    <property type="component" value="Unassembled WGS sequence"/>
</dbReference>
<reference evidence="2" key="2">
    <citation type="submission" date="2020-02" db="EMBL/GenBank/DDBJ databases">
        <title>Identification and distribution of gene clusters putatively required for synthesis of sphingolipid metabolism inhibitors in phylogenetically diverse species of the filamentous fungus Fusarium.</title>
        <authorList>
            <person name="Kim H.-S."/>
            <person name="Busman M."/>
            <person name="Brown D.W."/>
            <person name="Divon H."/>
            <person name="Uhlig S."/>
            <person name="Proctor R.H."/>
        </authorList>
    </citation>
    <scope>NUCLEOTIDE SEQUENCE</scope>
    <source>
        <strain evidence="2">NRRL 25174</strain>
    </source>
</reference>